<dbReference type="RefSeq" id="WP_173197462.1">
    <property type="nucleotide sequence ID" value="NZ_JABFCX010000002.1"/>
</dbReference>
<gene>
    <name evidence="1" type="ORF">HK107_05485</name>
</gene>
<dbReference type="AlphaFoldDB" id="A0A7Y3W518"/>
<proteinExistence type="predicted"/>
<sequence length="131" mass="14659">MPKLLDLRAGDIAEAPEADLALANDIDLMTEELALEGVSSLRLELPAFKDGRAFTQVRVLRERHGFTGEIRVAGHVIPDQALMLHRLGADKVEITDESRAEDFRATLSSYRFAYQRPVREEPAFALRRGKA</sequence>
<organism evidence="1 2">
    <name type="scientific">Parvularcula mediterranea</name>
    <dbReference type="NCBI Taxonomy" id="2732508"/>
    <lineage>
        <taxon>Bacteria</taxon>
        <taxon>Pseudomonadati</taxon>
        <taxon>Pseudomonadota</taxon>
        <taxon>Alphaproteobacteria</taxon>
        <taxon>Parvularculales</taxon>
        <taxon>Parvularculaceae</taxon>
        <taxon>Parvularcula</taxon>
    </lineage>
</organism>
<dbReference type="Pfam" id="PF06073">
    <property type="entry name" value="DUF934"/>
    <property type="match status" value="1"/>
</dbReference>
<name>A0A7Y3W518_9PROT</name>
<dbReference type="InterPro" id="IPR008318">
    <property type="entry name" value="UCP030820"/>
</dbReference>
<dbReference type="Proteomes" id="UP000536835">
    <property type="component" value="Unassembled WGS sequence"/>
</dbReference>
<evidence type="ECO:0000313" key="1">
    <source>
        <dbReference type="EMBL" id="NNU15771.1"/>
    </source>
</evidence>
<keyword evidence="2" id="KW-1185">Reference proteome</keyword>
<comment type="caution">
    <text evidence="1">The sequence shown here is derived from an EMBL/GenBank/DDBJ whole genome shotgun (WGS) entry which is preliminary data.</text>
</comment>
<evidence type="ECO:0000313" key="2">
    <source>
        <dbReference type="Proteomes" id="UP000536835"/>
    </source>
</evidence>
<reference evidence="1 2" key="1">
    <citation type="submission" date="2020-05" db="EMBL/GenBank/DDBJ databases">
        <title>Parvularcula mediterraneae sp. nov., isolated from polypropylene straw from shallow seawater of the seashore of Laganas in Zakynthos island, Greece.</title>
        <authorList>
            <person name="Szabo I."/>
            <person name="Al-Omari J."/>
            <person name="Rado J."/>
            <person name="Szerdahelyi G.S."/>
        </authorList>
    </citation>
    <scope>NUCLEOTIDE SEQUENCE [LARGE SCALE GENOMIC DNA]</scope>
    <source>
        <strain evidence="1 2">ZS-1/3</strain>
    </source>
</reference>
<accession>A0A7Y3W518</accession>
<protein>
    <submittedName>
        <fullName evidence="1">DUF934 domain-containing protein</fullName>
    </submittedName>
</protein>
<dbReference type="EMBL" id="JABFCX010000002">
    <property type="protein sequence ID" value="NNU15771.1"/>
    <property type="molecule type" value="Genomic_DNA"/>
</dbReference>